<dbReference type="SUPFAM" id="SSF52540">
    <property type="entry name" value="P-loop containing nucleoside triphosphate hydrolases"/>
    <property type="match status" value="1"/>
</dbReference>
<dbReference type="SUPFAM" id="SSF54814">
    <property type="entry name" value="Prokaryotic type KH domain (KH-domain type II)"/>
    <property type="match status" value="1"/>
</dbReference>
<comment type="subcellular location">
    <subcellularLocation>
        <location evidence="6">Cytoplasm</location>
    </subcellularLocation>
    <subcellularLocation>
        <location evidence="6">Cell membrane</location>
        <topology evidence="6">Peripheral membrane protein</topology>
    </subcellularLocation>
</comment>
<dbReference type="PANTHER" id="PTHR42698:SF1">
    <property type="entry name" value="GTPASE ERA, MITOCHONDRIAL"/>
    <property type="match status" value="1"/>
</dbReference>
<evidence type="ECO:0000256" key="5">
    <source>
        <dbReference type="ARBA" id="ARBA00023134"/>
    </source>
</evidence>
<dbReference type="Pfam" id="PF01926">
    <property type="entry name" value="MMR_HSR1"/>
    <property type="match status" value="1"/>
</dbReference>
<dbReference type="PANTHER" id="PTHR42698">
    <property type="entry name" value="GTPASE ERA"/>
    <property type="match status" value="1"/>
</dbReference>
<dbReference type="PROSITE" id="PS50823">
    <property type="entry name" value="KH_TYPE_2"/>
    <property type="match status" value="1"/>
</dbReference>
<dbReference type="GO" id="GO:0070181">
    <property type="term" value="F:small ribosomal subunit rRNA binding"/>
    <property type="evidence" value="ECO:0007669"/>
    <property type="project" value="UniProtKB-UniRule"/>
</dbReference>
<keyword evidence="6" id="KW-0699">rRNA-binding</keyword>
<dbReference type="GO" id="GO:0005829">
    <property type="term" value="C:cytosol"/>
    <property type="evidence" value="ECO:0007669"/>
    <property type="project" value="TreeGrafter"/>
</dbReference>
<keyword evidence="4 6" id="KW-0694">RNA-binding</keyword>
<protein>
    <recommendedName>
        <fullName evidence="2 6">GTPase Era</fullName>
    </recommendedName>
</protein>
<feature type="region of interest" description="G5" evidence="7">
    <location>
        <begin position="147"/>
        <end position="149"/>
    </location>
</feature>
<feature type="binding site" evidence="6">
    <location>
        <begin position="118"/>
        <end position="121"/>
    </location>
    <ligand>
        <name>GTP</name>
        <dbReference type="ChEBI" id="CHEBI:37565"/>
    </ligand>
</feature>
<dbReference type="GO" id="GO:0003924">
    <property type="term" value="F:GTPase activity"/>
    <property type="evidence" value="ECO:0007669"/>
    <property type="project" value="UniProtKB-UniRule"/>
</dbReference>
<dbReference type="PRINTS" id="PR00326">
    <property type="entry name" value="GTP1OBG"/>
</dbReference>
<feature type="binding site" evidence="6">
    <location>
        <begin position="11"/>
        <end position="18"/>
    </location>
    <ligand>
        <name>GTP</name>
        <dbReference type="ChEBI" id="CHEBI:37565"/>
    </ligand>
</feature>
<dbReference type="InterPro" id="IPR009019">
    <property type="entry name" value="KH_sf_prok-type"/>
</dbReference>
<accession>A0A9D1NEQ8</accession>
<dbReference type="InterPro" id="IPR005662">
    <property type="entry name" value="GTPase_Era-like"/>
</dbReference>
<keyword evidence="6" id="KW-0472">Membrane</keyword>
<feature type="region of interest" description="G4" evidence="7">
    <location>
        <begin position="118"/>
        <end position="121"/>
    </location>
</feature>
<dbReference type="InterPro" id="IPR004044">
    <property type="entry name" value="KH_dom_type_2"/>
</dbReference>
<comment type="function">
    <text evidence="6">An essential GTPase that binds both GDP and GTP, with rapid nucleotide exchange. Plays a role in 16S rRNA processing and 30S ribosomal subunit biogenesis and possibly also in cell cycle regulation and energy metabolism.</text>
</comment>
<keyword evidence="5 6" id="KW-0342">GTP-binding</keyword>
<comment type="similarity">
    <text evidence="1 6 7 8">Belongs to the TRAFAC class TrmE-Era-EngA-EngB-Septin-like GTPase superfamily. Era GTPase family.</text>
</comment>
<reference evidence="11" key="2">
    <citation type="journal article" date="2021" name="PeerJ">
        <title>Extensive microbial diversity within the chicken gut microbiome revealed by metagenomics and culture.</title>
        <authorList>
            <person name="Gilroy R."/>
            <person name="Ravi A."/>
            <person name="Getino M."/>
            <person name="Pursley I."/>
            <person name="Horton D.L."/>
            <person name="Alikhan N.F."/>
            <person name="Baker D."/>
            <person name="Gharbi K."/>
            <person name="Hall N."/>
            <person name="Watson M."/>
            <person name="Adriaenssens E.M."/>
            <person name="Foster-Nyarko E."/>
            <person name="Jarju S."/>
            <person name="Secka A."/>
            <person name="Antonio M."/>
            <person name="Oren A."/>
            <person name="Chaudhuri R.R."/>
            <person name="La Ragione R."/>
            <person name="Hildebrand F."/>
            <person name="Pallen M.J."/>
        </authorList>
    </citation>
    <scope>NUCLEOTIDE SEQUENCE</scope>
    <source>
        <strain evidence="11">CHK186-9395</strain>
    </source>
</reference>
<dbReference type="NCBIfam" id="TIGR00436">
    <property type="entry name" value="era"/>
    <property type="match status" value="1"/>
</dbReference>
<dbReference type="InterPro" id="IPR030388">
    <property type="entry name" value="G_ERA_dom"/>
</dbReference>
<evidence type="ECO:0000313" key="12">
    <source>
        <dbReference type="Proteomes" id="UP000886861"/>
    </source>
</evidence>
<keyword evidence="6" id="KW-0690">Ribosome biogenesis</keyword>
<evidence type="ECO:0000256" key="8">
    <source>
        <dbReference type="RuleBase" id="RU003761"/>
    </source>
</evidence>
<feature type="region of interest" description="G2" evidence="7">
    <location>
        <begin position="37"/>
        <end position="41"/>
    </location>
</feature>
<feature type="binding site" evidence="6">
    <location>
        <begin position="58"/>
        <end position="62"/>
    </location>
    <ligand>
        <name>GTP</name>
        <dbReference type="ChEBI" id="CHEBI:37565"/>
    </ligand>
</feature>
<dbReference type="Proteomes" id="UP000886861">
    <property type="component" value="Unassembled WGS sequence"/>
</dbReference>
<reference evidence="11" key="1">
    <citation type="submission" date="2020-10" db="EMBL/GenBank/DDBJ databases">
        <authorList>
            <person name="Gilroy R."/>
        </authorList>
    </citation>
    <scope>NUCLEOTIDE SEQUENCE</scope>
    <source>
        <strain evidence="11">CHK186-9395</strain>
    </source>
</reference>
<evidence type="ECO:0000256" key="6">
    <source>
        <dbReference type="HAMAP-Rule" id="MF_00367"/>
    </source>
</evidence>
<evidence type="ECO:0000313" key="11">
    <source>
        <dbReference type="EMBL" id="HIV01201.1"/>
    </source>
</evidence>
<dbReference type="EMBL" id="DVOJ01000005">
    <property type="protein sequence ID" value="HIV01201.1"/>
    <property type="molecule type" value="Genomic_DNA"/>
</dbReference>
<dbReference type="GO" id="GO:0000028">
    <property type="term" value="P:ribosomal small subunit assembly"/>
    <property type="evidence" value="ECO:0007669"/>
    <property type="project" value="TreeGrafter"/>
</dbReference>
<keyword evidence="3 6" id="KW-0547">Nucleotide-binding</keyword>
<keyword evidence="6" id="KW-0963">Cytoplasm</keyword>
<dbReference type="Gene3D" id="3.30.300.20">
    <property type="match status" value="1"/>
</dbReference>
<feature type="domain" description="KH type-2" evidence="9">
    <location>
        <begin position="202"/>
        <end position="278"/>
    </location>
</feature>
<organism evidence="11 12">
    <name type="scientific">Candidatus Caccopulliclostridium gallistercoris</name>
    <dbReference type="NCBI Taxonomy" id="2840719"/>
    <lineage>
        <taxon>Bacteria</taxon>
        <taxon>Bacillati</taxon>
        <taxon>Bacillota</taxon>
        <taxon>Clostridia</taxon>
        <taxon>Candidatus Caccopulliclostridium</taxon>
    </lineage>
</organism>
<proteinExistence type="inferred from homology"/>
<sequence length="295" mass="33635">MFKFGYVGVVGNTNAGKSTLVNALVGEKVSIVSPKKQTTRDNIMGILTRDNYQLVFVDTPGLHRSKNKLDRYMMKNVRNVVAGVDVILYVVDGTRFKEEENDYIKKLTDTAPTIVGISKVDAGSYEKIYPIMSSLGKNKDIKAIIPFSSYKNRNLDEVIKEILKILPEQDTKNFEFDEDMYTDKSVRFMAAEIIREKALLLLNEELPHGLAINVTKFDEQENIAYIDVDIICERESHKSIVIGKHGNKIKEIATRARADIEEMLGKKVMLECFVKVRKNWRDVESEIEDLGYKLD</sequence>
<dbReference type="PROSITE" id="PS51713">
    <property type="entry name" value="G_ERA"/>
    <property type="match status" value="1"/>
</dbReference>
<feature type="region of interest" description="G3" evidence="7">
    <location>
        <begin position="58"/>
        <end position="61"/>
    </location>
</feature>
<name>A0A9D1NEQ8_9FIRM</name>
<comment type="subunit">
    <text evidence="6">Monomer.</text>
</comment>
<evidence type="ECO:0000259" key="10">
    <source>
        <dbReference type="PROSITE" id="PS51713"/>
    </source>
</evidence>
<gene>
    <name evidence="6 11" type="primary">era</name>
    <name evidence="11" type="ORF">IAA62_01425</name>
</gene>
<keyword evidence="6" id="KW-1003">Cell membrane</keyword>
<dbReference type="InterPro" id="IPR005225">
    <property type="entry name" value="Small_GTP-bd"/>
</dbReference>
<evidence type="ECO:0000256" key="7">
    <source>
        <dbReference type="PROSITE-ProRule" id="PRU01050"/>
    </source>
</evidence>
<dbReference type="InterPro" id="IPR027417">
    <property type="entry name" value="P-loop_NTPase"/>
</dbReference>
<dbReference type="CDD" id="cd04163">
    <property type="entry name" value="Era"/>
    <property type="match status" value="1"/>
</dbReference>
<dbReference type="GO" id="GO:0043024">
    <property type="term" value="F:ribosomal small subunit binding"/>
    <property type="evidence" value="ECO:0007669"/>
    <property type="project" value="TreeGrafter"/>
</dbReference>
<dbReference type="Pfam" id="PF07650">
    <property type="entry name" value="KH_2"/>
    <property type="match status" value="1"/>
</dbReference>
<dbReference type="GO" id="GO:0005525">
    <property type="term" value="F:GTP binding"/>
    <property type="evidence" value="ECO:0007669"/>
    <property type="project" value="UniProtKB-UniRule"/>
</dbReference>
<evidence type="ECO:0000256" key="3">
    <source>
        <dbReference type="ARBA" id="ARBA00022741"/>
    </source>
</evidence>
<evidence type="ECO:0000256" key="4">
    <source>
        <dbReference type="ARBA" id="ARBA00022884"/>
    </source>
</evidence>
<dbReference type="Gene3D" id="3.40.50.300">
    <property type="entry name" value="P-loop containing nucleotide triphosphate hydrolases"/>
    <property type="match status" value="1"/>
</dbReference>
<feature type="domain" description="Era-type G" evidence="10">
    <location>
        <begin position="3"/>
        <end position="168"/>
    </location>
</feature>
<dbReference type="HAMAP" id="MF_00367">
    <property type="entry name" value="GTPase_Era"/>
    <property type="match status" value="1"/>
</dbReference>
<dbReference type="InterPro" id="IPR006073">
    <property type="entry name" value="GTP-bd"/>
</dbReference>
<dbReference type="AlphaFoldDB" id="A0A9D1NEQ8"/>
<dbReference type="NCBIfam" id="TIGR00231">
    <property type="entry name" value="small_GTP"/>
    <property type="match status" value="1"/>
</dbReference>
<feature type="region of interest" description="G1" evidence="7">
    <location>
        <begin position="11"/>
        <end position="18"/>
    </location>
</feature>
<dbReference type="CDD" id="cd22534">
    <property type="entry name" value="KH-II_Era"/>
    <property type="match status" value="1"/>
</dbReference>
<evidence type="ECO:0000256" key="1">
    <source>
        <dbReference type="ARBA" id="ARBA00007921"/>
    </source>
</evidence>
<dbReference type="InterPro" id="IPR015946">
    <property type="entry name" value="KH_dom-like_a/b"/>
</dbReference>
<evidence type="ECO:0000259" key="9">
    <source>
        <dbReference type="PROSITE" id="PS50823"/>
    </source>
</evidence>
<comment type="caution">
    <text evidence="11">The sequence shown here is derived from an EMBL/GenBank/DDBJ whole genome shotgun (WGS) entry which is preliminary data.</text>
</comment>
<dbReference type="NCBIfam" id="NF000908">
    <property type="entry name" value="PRK00089.1"/>
    <property type="match status" value="1"/>
</dbReference>
<dbReference type="GO" id="GO:0005886">
    <property type="term" value="C:plasma membrane"/>
    <property type="evidence" value="ECO:0007669"/>
    <property type="project" value="UniProtKB-SubCell"/>
</dbReference>
<evidence type="ECO:0000256" key="2">
    <source>
        <dbReference type="ARBA" id="ARBA00020484"/>
    </source>
</evidence>